<keyword evidence="1" id="KW-0812">Transmembrane</keyword>
<dbReference type="AlphaFoldDB" id="A0A0A9FA31"/>
<evidence type="ECO:0000256" key="1">
    <source>
        <dbReference type="SAM" id="Phobius"/>
    </source>
</evidence>
<dbReference type="EMBL" id="GBRH01188714">
    <property type="protein sequence ID" value="JAE09182.1"/>
    <property type="molecule type" value="Transcribed_RNA"/>
</dbReference>
<organism evidence="2">
    <name type="scientific">Arundo donax</name>
    <name type="common">Giant reed</name>
    <name type="synonym">Donax arundinaceus</name>
    <dbReference type="NCBI Taxonomy" id="35708"/>
    <lineage>
        <taxon>Eukaryota</taxon>
        <taxon>Viridiplantae</taxon>
        <taxon>Streptophyta</taxon>
        <taxon>Embryophyta</taxon>
        <taxon>Tracheophyta</taxon>
        <taxon>Spermatophyta</taxon>
        <taxon>Magnoliopsida</taxon>
        <taxon>Liliopsida</taxon>
        <taxon>Poales</taxon>
        <taxon>Poaceae</taxon>
        <taxon>PACMAD clade</taxon>
        <taxon>Arundinoideae</taxon>
        <taxon>Arundineae</taxon>
        <taxon>Arundo</taxon>
    </lineage>
</organism>
<reference evidence="2" key="2">
    <citation type="journal article" date="2015" name="Data Brief">
        <title>Shoot transcriptome of the giant reed, Arundo donax.</title>
        <authorList>
            <person name="Barrero R.A."/>
            <person name="Guerrero F.D."/>
            <person name="Moolhuijzen P."/>
            <person name="Goolsby J.A."/>
            <person name="Tidwell J."/>
            <person name="Bellgard S.E."/>
            <person name="Bellgard M.I."/>
        </authorList>
    </citation>
    <scope>NUCLEOTIDE SEQUENCE</scope>
    <source>
        <tissue evidence="2">Shoot tissue taken approximately 20 cm above the soil surface</tissue>
    </source>
</reference>
<protein>
    <submittedName>
        <fullName evidence="2">Uncharacterized protein</fullName>
    </submittedName>
</protein>
<proteinExistence type="predicted"/>
<name>A0A0A9FA31_ARUDO</name>
<evidence type="ECO:0000313" key="2">
    <source>
        <dbReference type="EMBL" id="JAE09182.1"/>
    </source>
</evidence>
<keyword evidence="1" id="KW-0472">Membrane</keyword>
<sequence length="69" mass="8305">MQSYFYFTNILFYNNLFYLFFNDGCNAGIFNIRFKPSKMIFMICPYGCEIQSLTWSRARSFFIISFTTL</sequence>
<feature type="transmembrane region" description="Helical" evidence="1">
    <location>
        <begin position="12"/>
        <end position="32"/>
    </location>
</feature>
<accession>A0A0A9FA31</accession>
<keyword evidence="1" id="KW-1133">Transmembrane helix</keyword>
<reference evidence="2" key="1">
    <citation type="submission" date="2014-09" db="EMBL/GenBank/DDBJ databases">
        <authorList>
            <person name="Magalhaes I.L.F."/>
            <person name="Oliveira U."/>
            <person name="Santos F.R."/>
            <person name="Vidigal T.H.D.A."/>
            <person name="Brescovit A.D."/>
            <person name="Santos A.J."/>
        </authorList>
    </citation>
    <scope>NUCLEOTIDE SEQUENCE</scope>
    <source>
        <tissue evidence="2">Shoot tissue taken approximately 20 cm above the soil surface</tissue>
    </source>
</reference>